<accession>A0ABN7WV69</accession>
<dbReference type="EMBL" id="CAJVQB010063508">
    <property type="protein sequence ID" value="CAG8840720.1"/>
    <property type="molecule type" value="Genomic_DNA"/>
</dbReference>
<evidence type="ECO:0000313" key="3">
    <source>
        <dbReference type="Proteomes" id="UP000789901"/>
    </source>
</evidence>
<feature type="transmembrane region" description="Helical" evidence="1">
    <location>
        <begin position="16"/>
        <end position="37"/>
    </location>
</feature>
<proteinExistence type="predicted"/>
<feature type="non-terminal residue" evidence="2">
    <location>
        <position position="1"/>
    </location>
</feature>
<comment type="caution">
    <text evidence="2">The sequence shown here is derived from an EMBL/GenBank/DDBJ whole genome shotgun (WGS) entry which is preliminary data.</text>
</comment>
<dbReference type="Proteomes" id="UP000789901">
    <property type="component" value="Unassembled WGS sequence"/>
</dbReference>
<gene>
    <name evidence="2" type="ORF">GMARGA_LOCUS35042</name>
</gene>
<keyword evidence="1" id="KW-0472">Membrane</keyword>
<evidence type="ECO:0000256" key="1">
    <source>
        <dbReference type="SAM" id="Phobius"/>
    </source>
</evidence>
<protein>
    <submittedName>
        <fullName evidence="2">17973_t:CDS:1</fullName>
    </submittedName>
</protein>
<reference evidence="2 3" key="1">
    <citation type="submission" date="2021-06" db="EMBL/GenBank/DDBJ databases">
        <authorList>
            <person name="Kallberg Y."/>
            <person name="Tangrot J."/>
            <person name="Rosling A."/>
        </authorList>
    </citation>
    <scope>NUCLEOTIDE SEQUENCE [LARGE SCALE GENOMIC DNA]</scope>
    <source>
        <strain evidence="2 3">120-4 pot B 10/14</strain>
    </source>
</reference>
<name>A0ABN7WV69_GIGMA</name>
<keyword evidence="3" id="KW-1185">Reference proteome</keyword>
<sequence>ALVGLILDITAKNWNIVWNLAALSSSIGTVLFVLWVGDEVVIS</sequence>
<organism evidence="2 3">
    <name type="scientific">Gigaspora margarita</name>
    <dbReference type="NCBI Taxonomy" id="4874"/>
    <lineage>
        <taxon>Eukaryota</taxon>
        <taxon>Fungi</taxon>
        <taxon>Fungi incertae sedis</taxon>
        <taxon>Mucoromycota</taxon>
        <taxon>Glomeromycotina</taxon>
        <taxon>Glomeromycetes</taxon>
        <taxon>Diversisporales</taxon>
        <taxon>Gigasporaceae</taxon>
        <taxon>Gigaspora</taxon>
    </lineage>
</organism>
<keyword evidence="1" id="KW-1133">Transmembrane helix</keyword>
<keyword evidence="1" id="KW-0812">Transmembrane</keyword>
<evidence type="ECO:0000313" key="2">
    <source>
        <dbReference type="EMBL" id="CAG8840720.1"/>
    </source>
</evidence>